<dbReference type="SUPFAM" id="SSF53098">
    <property type="entry name" value="Ribonuclease H-like"/>
    <property type="match status" value="1"/>
</dbReference>
<reference evidence="3" key="1">
    <citation type="submission" date="2023-06" db="EMBL/GenBank/DDBJ databases">
        <authorList>
            <person name="Jiang Y."/>
            <person name="Liu Q."/>
        </authorList>
    </citation>
    <scope>NUCLEOTIDE SEQUENCE</scope>
    <source>
        <strain evidence="3">CGMCC 1.12090</strain>
    </source>
</reference>
<feature type="domain" description="Integrase catalytic" evidence="2">
    <location>
        <begin position="114"/>
        <end position="289"/>
    </location>
</feature>
<dbReference type="InterPro" id="IPR036397">
    <property type="entry name" value="RNaseH_sf"/>
</dbReference>
<accession>A0ABT8SG09</accession>
<dbReference type="Pfam" id="PF22483">
    <property type="entry name" value="Mu-transpos_C_2"/>
    <property type="match status" value="1"/>
</dbReference>
<dbReference type="PANTHER" id="PTHR35004">
    <property type="entry name" value="TRANSPOSASE RV3428C-RELATED"/>
    <property type="match status" value="1"/>
</dbReference>
<dbReference type="RefSeq" id="WP_301815605.1">
    <property type="nucleotide sequence ID" value="NZ_JAUJZH010000038.1"/>
</dbReference>
<dbReference type="SUPFAM" id="SSF46689">
    <property type="entry name" value="Homeodomain-like"/>
    <property type="match status" value="1"/>
</dbReference>
<dbReference type="InterPro" id="IPR054353">
    <property type="entry name" value="IstA-like_C"/>
</dbReference>
<evidence type="ECO:0000256" key="1">
    <source>
        <dbReference type="ARBA" id="ARBA00009277"/>
    </source>
</evidence>
<dbReference type="PANTHER" id="PTHR35004:SF7">
    <property type="entry name" value="INTEGRASE PROTEIN"/>
    <property type="match status" value="1"/>
</dbReference>
<dbReference type="InterPro" id="IPR001584">
    <property type="entry name" value="Integrase_cat-core"/>
</dbReference>
<keyword evidence="4" id="KW-1185">Reference proteome</keyword>
<evidence type="ECO:0000313" key="4">
    <source>
        <dbReference type="Proteomes" id="UP001169027"/>
    </source>
</evidence>
<proteinExistence type="inferred from homology"/>
<dbReference type="NCBIfam" id="NF033546">
    <property type="entry name" value="transpos_IS21"/>
    <property type="match status" value="1"/>
</dbReference>
<organism evidence="3 4">
    <name type="scientific">Variovorax ginsengisoli</name>
    <dbReference type="NCBI Taxonomy" id="363844"/>
    <lineage>
        <taxon>Bacteria</taxon>
        <taxon>Pseudomonadati</taxon>
        <taxon>Pseudomonadota</taxon>
        <taxon>Betaproteobacteria</taxon>
        <taxon>Burkholderiales</taxon>
        <taxon>Comamonadaceae</taxon>
        <taxon>Variovorax</taxon>
    </lineage>
</organism>
<dbReference type="Gene3D" id="1.10.10.60">
    <property type="entry name" value="Homeodomain-like"/>
    <property type="match status" value="1"/>
</dbReference>
<dbReference type="InterPro" id="IPR012337">
    <property type="entry name" value="RNaseH-like_sf"/>
</dbReference>
<protein>
    <submittedName>
        <fullName evidence="3">IS21 family transposase</fullName>
    </submittedName>
</protein>
<evidence type="ECO:0000259" key="2">
    <source>
        <dbReference type="PROSITE" id="PS50994"/>
    </source>
</evidence>
<dbReference type="Gene3D" id="3.30.420.10">
    <property type="entry name" value="Ribonuclease H-like superfamily/Ribonuclease H"/>
    <property type="match status" value="1"/>
</dbReference>
<name>A0ABT8SG09_9BURK</name>
<evidence type="ECO:0000313" key="3">
    <source>
        <dbReference type="EMBL" id="MDO1537274.1"/>
    </source>
</evidence>
<dbReference type="Pfam" id="PF00665">
    <property type="entry name" value="rve"/>
    <property type="match status" value="1"/>
</dbReference>
<sequence>MQAPEDVEAMLKLASLGWGAKRIANELGCSRNTVRRYLRQGGWQPYESPPRVGRLTEHAEWLAGQFRQHRGNCDVVRKELLRVHGVAVSLRTVERAVAHLRRELLAQSVATVRYETPPGRQLQIDFGTVRVPVADEPLKVHLFVATLGYSRRTFVAMFLHERQSAWLQGLEGAFRHFGGTTQEVLVDNARALVNEHDMQTREVRFNDRFHAFCRYWKVTPRACAPYRAQTKGKDERGVGYVKRNAIAGHRFASTEHLQAHLARWMREVADLRVHGTTAEPPAQRFERDERQALAPLAARAPFLQVRELTRRVHSDACIELDTNRYSVPWKLIGESVTVVVSERQVRVLYAGQEIACHAQNAGRRTTVIERTHLAGIVGANLVGVSWLVRPPADGSPATLPPAMPAELLRPLAEYESALGGRW</sequence>
<dbReference type="EMBL" id="JAUKVY010000038">
    <property type="protein sequence ID" value="MDO1537274.1"/>
    <property type="molecule type" value="Genomic_DNA"/>
</dbReference>
<comment type="similarity">
    <text evidence="1">Belongs to the transposase IS21/IS408/IS1162 family.</text>
</comment>
<dbReference type="PROSITE" id="PS50994">
    <property type="entry name" value="INTEGRASE"/>
    <property type="match status" value="1"/>
</dbReference>
<comment type="caution">
    <text evidence="3">The sequence shown here is derived from an EMBL/GenBank/DDBJ whole genome shotgun (WGS) entry which is preliminary data.</text>
</comment>
<dbReference type="Proteomes" id="UP001169027">
    <property type="component" value="Unassembled WGS sequence"/>
</dbReference>
<gene>
    <name evidence="3" type="primary">istA</name>
    <name evidence="3" type="ORF">Q2T77_33930</name>
</gene>
<dbReference type="InterPro" id="IPR009057">
    <property type="entry name" value="Homeodomain-like_sf"/>
</dbReference>